<keyword evidence="11" id="KW-1185">Reference proteome</keyword>
<dbReference type="InterPro" id="IPR051547">
    <property type="entry name" value="TDP2-like"/>
</dbReference>
<feature type="domain" description="Endonuclease/exonuclease/phosphatase" evidence="9">
    <location>
        <begin position="4"/>
        <end position="244"/>
    </location>
</feature>
<dbReference type="Proteomes" id="UP001208567">
    <property type="component" value="Unassembled WGS sequence"/>
</dbReference>
<comment type="caution">
    <text evidence="10">The sequence shown here is derived from an EMBL/GenBank/DDBJ whole genome shotgun (WGS) entry which is preliminary data.</text>
</comment>
<evidence type="ECO:0000256" key="1">
    <source>
        <dbReference type="ARBA" id="ARBA00001936"/>
    </source>
</evidence>
<accession>A0ABQ5N7Q3</accession>
<keyword evidence="3" id="KW-0540">Nuclease</keyword>
<protein>
    <recommendedName>
        <fullName evidence="9">Endonuclease/exonuclease/phosphatase domain-containing protein</fullName>
    </recommendedName>
</protein>
<dbReference type="SUPFAM" id="SSF56219">
    <property type="entry name" value="DNase I-like"/>
    <property type="match status" value="1"/>
</dbReference>
<keyword evidence="8" id="KW-0234">DNA repair</keyword>
<reference evidence="10 11" key="1">
    <citation type="journal article" date="2024" name="Int. J. Syst. Evol. Microbiol.">
        <title>Clostridium omnivorum sp. nov., isolated from anoxic soil under the treatment of reductive soil disinfestation.</title>
        <authorList>
            <person name="Ueki A."/>
            <person name="Tonouchi A."/>
            <person name="Kaku N."/>
            <person name="Honma S."/>
            <person name="Ueki K."/>
        </authorList>
    </citation>
    <scope>NUCLEOTIDE SEQUENCE [LARGE SCALE GENOMIC DNA]</scope>
    <source>
        <strain evidence="10 11">E14</strain>
    </source>
</reference>
<name>A0ABQ5N7Q3_9CLOT</name>
<dbReference type="InterPro" id="IPR036691">
    <property type="entry name" value="Endo/exonu/phosph_ase_sf"/>
</dbReference>
<dbReference type="PANTHER" id="PTHR15822:SF4">
    <property type="entry name" value="TYROSYL-DNA PHOSPHODIESTERASE 2"/>
    <property type="match status" value="1"/>
</dbReference>
<evidence type="ECO:0000313" key="11">
    <source>
        <dbReference type="Proteomes" id="UP001208567"/>
    </source>
</evidence>
<evidence type="ECO:0000256" key="4">
    <source>
        <dbReference type="ARBA" id="ARBA00022723"/>
    </source>
</evidence>
<evidence type="ECO:0000256" key="5">
    <source>
        <dbReference type="ARBA" id="ARBA00022763"/>
    </source>
</evidence>
<evidence type="ECO:0000256" key="7">
    <source>
        <dbReference type="ARBA" id="ARBA00022842"/>
    </source>
</evidence>
<comment type="cofactor">
    <cofactor evidence="1">
        <name>Mn(2+)</name>
        <dbReference type="ChEBI" id="CHEBI:29035"/>
    </cofactor>
</comment>
<evidence type="ECO:0000313" key="10">
    <source>
        <dbReference type="EMBL" id="GLC31217.1"/>
    </source>
</evidence>
<organism evidence="10 11">
    <name type="scientific">Clostridium omnivorum</name>
    <dbReference type="NCBI Taxonomy" id="1604902"/>
    <lineage>
        <taxon>Bacteria</taxon>
        <taxon>Bacillati</taxon>
        <taxon>Bacillota</taxon>
        <taxon>Clostridia</taxon>
        <taxon>Eubacteriales</taxon>
        <taxon>Clostridiaceae</taxon>
        <taxon>Clostridium</taxon>
    </lineage>
</organism>
<keyword evidence="4" id="KW-0479">Metal-binding</keyword>
<keyword evidence="7" id="KW-0460">Magnesium</keyword>
<dbReference type="EMBL" id="BRXR01000001">
    <property type="protein sequence ID" value="GLC31217.1"/>
    <property type="molecule type" value="Genomic_DNA"/>
</dbReference>
<keyword evidence="5" id="KW-0227">DNA damage</keyword>
<gene>
    <name evidence="10" type="ORF">bsdE14_26270</name>
</gene>
<keyword evidence="6" id="KW-0378">Hydrolase</keyword>
<evidence type="ECO:0000256" key="6">
    <source>
        <dbReference type="ARBA" id="ARBA00022801"/>
    </source>
</evidence>
<evidence type="ECO:0000256" key="8">
    <source>
        <dbReference type="ARBA" id="ARBA00023204"/>
    </source>
</evidence>
<sequence length="252" mass="29561">MRIATYNIWNNDILFEERIEEICKAIKEVNADIICLQEVRNEEFRNITEVIANGANYPFLVFRCYPDCPDEGLAILSKYPFSHTAAIWEINTEISNYCAIRAKINYEGILIGITNVHLNWRSEEIRKEQLIAVSNWIAMDKDSAEYEIICGDFNDVPQSSIHDFLKDCGWQDVVELNSKKDASNYATFDLLNNYYLKEDIRVKERLRFDWIMINTFNKCEQLLFEDMDIFGNNPSVFKIMPSDHYGLYIDIK</sequence>
<evidence type="ECO:0000256" key="3">
    <source>
        <dbReference type="ARBA" id="ARBA00022722"/>
    </source>
</evidence>
<dbReference type="PANTHER" id="PTHR15822">
    <property type="entry name" value="TRAF AND TNF RECEPTOR-ASSOCIATED PROTEIN"/>
    <property type="match status" value="1"/>
</dbReference>
<comment type="cofactor">
    <cofactor evidence="2">
        <name>Mg(2+)</name>
        <dbReference type="ChEBI" id="CHEBI:18420"/>
    </cofactor>
</comment>
<dbReference type="InterPro" id="IPR005135">
    <property type="entry name" value="Endo/exonuclease/phosphatase"/>
</dbReference>
<evidence type="ECO:0000256" key="2">
    <source>
        <dbReference type="ARBA" id="ARBA00001946"/>
    </source>
</evidence>
<dbReference type="RefSeq" id="WP_264850494.1">
    <property type="nucleotide sequence ID" value="NZ_BRXR01000001.1"/>
</dbReference>
<dbReference type="Gene3D" id="3.60.10.10">
    <property type="entry name" value="Endonuclease/exonuclease/phosphatase"/>
    <property type="match status" value="1"/>
</dbReference>
<evidence type="ECO:0000259" key="9">
    <source>
        <dbReference type="Pfam" id="PF03372"/>
    </source>
</evidence>
<proteinExistence type="predicted"/>
<dbReference type="Pfam" id="PF03372">
    <property type="entry name" value="Exo_endo_phos"/>
    <property type="match status" value="1"/>
</dbReference>